<evidence type="ECO:0000256" key="7">
    <source>
        <dbReference type="RuleBase" id="RU367037"/>
    </source>
</evidence>
<dbReference type="OrthoDB" id="9790745at2"/>
<dbReference type="RefSeq" id="WP_027889038.1">
    <property type="nucleotide sequence ID" value="NZ_CALXYH010000014.1"/>
</dbReference>
<proteinExistence type="inferred from homology"/>
<dbReference type="eggNOG" id="COG0716">
    <property type="taxonomic scope" value="Bacteria"/>
</dbReference>
<keyword evidence="6 7" id="KW-0249">Electron transport</keyword>
<evidence type="ECO:0000256" key="4">
    <source>
        <dbReference type="ARBA" id="ARBA00022630"/>
    </source>
</evidence>
<dbReference type="PANTHER" id="PTHR32145:SF11">
    <property type="entry name" value="DIFLAVIN FLAVOPROTEIN A 2-RELATED"/>
    <property type="match status" value="1"/>
</dbReference>
<accession>A0A239U1D9</accession>
<dbReference type="GeneID" id="78507869"/>
<dbReference type="AlphaFoldDB" id="A0A239U1D9"/>
<dbReference type="PROSITE" id="PS50902">
    <property type="entry name" value="FLAVODOXIN_LIKE"/>
    <property type="match status" value="1"/>
</dbReference>
<dbReference type="PANTHER" id="PTHR32145">
    <property type="entry name" value="DIFLAVIN FLAVOPROTEIN A 2-RELATED"/>
    <property type="match status" value="1"/>
</dbReference>
<feature type="domain" description="Flavodoxin-like" evidence="8">
    <location>
        <begin position="4"/>
        <end position="140"/>
    </location>
</feature>
<comment type="cofactor">
    <cofactor evidence="1 7">
        <name>FMN</name>
        <dbReference type="ChEBI" id="CHEBI:58210"/>
    </cofactor>
</comment>
<dbReference type="EMBL" id="LT906446">
    <property type="protein sequence ID" value="SNV03847.1"/>
    <property type="molecule type" value="Genomic_DNA"/>
</dbReference>
<keyword evidence="4 7" id="KW-0285">Flavoprotein</keyword>
<dbReference type="NCBIfam" id="TIGR01753">
    <property type="entry name" value="flav_short"/>
    <property type="match status" value="1"/>
</dbReference>
<dbReference type="GO" id="GO:0010181">
    <property type="term" value="F:FMN binding"/>
    <property type="evidence" value="ECO:0007669"/>
    <property type="project" value="UniProtKB-UniRule"/>
</dbReference>
<dbReference type="Proteomes" id="UP000215383">
    <property type="component" value="Chromosome 1"/>
</dbReference>
<name>A0A239U1D9_9FIRM</name>
<evidence type="ECO:0000256" key="6">
    <source>
        <dbReference type="ARBA" id="ARBA00022982"/>
    </source>
</evidence>
<evidence type="ECO:0000256" key="5">
    <source>
        <dbReference type="ARBA" id="ARBA00022643"/>
    </source>
</evidence>
<dbReference type="GO" id="GO:0016651">
    <property type="term" value="F:oxidoreductase activity, acting on NAD(P)H"/>
    <property type="evidence" value="ECO:0007669"/>
    <property type="project" value="UniProtKB-ARBA"/>
</dbReference>
<sequence>MNKVAVVFWSGSGNTEAMANAIKKGVEKANAVCDLFFVSDFDINSVEKYDGIILGCPAMGNEVLEECEFQPAYDEMEKFLNGKSVGLFGSYGWGSGEWMESWEAQVKDAGAKLFEKGLIINEAPDEDGLNSSEEFGMRFAQSK</sequence>
<protein>
    <recommendedName>
        <fullName evidence="7">Flavodoxin</fullName>
    </recommendedName>
</protein>
<dbReference type="PROSITE" id="PS00201">
    <property type="entry name" value="FLAVODOXIN"/>
    <property type="match status" value="1"/>
</dbReference>
<evidence type="ECO:0000256" key="3">
    <source>
        <dbReference type="ARBA" id="ARBA00022448"/>
    </source>
</evidence>
<dbReference type="InterPro" id="IPR051285">
    <property type="entry name" value="NADH_oxidoreductase_modular"/>
</dbReference>
<dbReference type="InterPro" id="IPR029039">
    <property type="entry name" value="Flavoprotein-like_sf"/>
</dbReference>
<comment type="similarity">
    <text evidence="2 7">Belongs to the flavodoxin family.</text>
</comment>
<dbReference type="InterPro" id="IPR010087">
    <property type="entry name" value="Flav_short"/>
</dbReference>
<comment type="function">
    <text evidence="7">Low-potential electron donor to a number of redox enzymes.</text>
</comment>
<organism evidence="9 10">
    <name type="scientific">Megamonas hypermegale</name>
    <dbReference type="NCBI Taxonomy" id="158847"/>
    <lineage>
        <taxon>Bacteria</taxon>
        <taxon>Bacillati</taxon>
        <taxon>Bacillota</taxon>
        <taxon>Negativicutes</taxon>
        <taxon>Selenomonadales</taxon>
        <taxon>Selenomonadaceae</taxon>
        <taxon>Megamonas</taxon>
    </lineage>
</organism>
<evidence type="ECO:0000256" key="1">
    <source>
        <dbReference type="ARBA" id="ARBA00001917"/>
    </source>
</evidence>
<dbReference type="Gene3D" id="3.40.50.360">
    <property type="match status" value="1"/>
</dbReference>
<reference evidence="9 10" key="1">
    <citation type="submission" date="2017-06" db="EMBL/GenBank/DDBJ databases">
        <authorList>
            <consortium name="Pathogen Informatics"/>
        </authorList>
    </citation>
    <scope>NUCLEOTIDE SEQUENCE [LARGE SCALE GENOMIC DNA]</scope>
    <source>
        <strain evidence="9 10">NCTC10570</strain>
    </source>
</reference>
<dbReference type="GO" id="GO:0009055">
    <property type="term" value="F:electron transfer activity"/>
    <property type="evidence" value="ECO:0007669"/>
    <property type="project" value="UniProtKB-UniRule"/>
</dbReference>
<evidence type="ECO:0000259" key="8">
    <source>
        <dbReference type="PROSITE" id="PS50902"/>
    </source>
</evidence>
<dbReference type="InterPro" id="IPR008254">
    <property type="entry name" value="Flavodoxin/NO_synth"/>
</dbReference>
<dbReference type="InterPro" id="IPR001226">
    <property type="entry name" value="Flavodoxin_CS"/>
</dbReference>
<keyword evidence="10" id="KW-1185">Reference proteome</keyword>
<keyword evidence="3 7" id="KW-0813">Transport</keyword>
<gene>
    <name evidence="9" type="ORF">SAMEA4364220_01881</name>
</gene>
<evidence type="ECO:0000313" key="9">
    <source>
        <dbReference type="EMBL" id="SNV03847.1"/>
    </source>
</evidence>
<dbReference type="SUPFAM" id="SSF52218">
    <property type="entry name" value="Flavoproteins"/>
    <property type="match status" value="1"/>
</dbReference>
<evidence type="ECO:0000313" key="10">
    <source>
        <dbReference type="Proteomes" id="UP000215383"/>
    </source>
</evidence>
<dbReference type="Pfam" id="PF00258">
    <property type="entry name" value="Flavodoxin_1"/>
    <property type="match status" value="1"/>
</dbReference>
<evidence type="ECO:0000256" key="2">
    <source>
        <dbReference type="ARBA" id="ARBA00005267"/>
    </source>
</evidence>
<keyword evidence="5 7" id="KW-0288">FMN</keyword>